<dbReference type="InterPro" id="IPR051487">
    <property type="entry name" value="Ser/Thr_Proteases_Immune/Dev"/>
</dbReference>
<name>A0A9N9SBJ5_9DIPT</name>
<keyword evidence="3 8" id="KW-0378">Hydrolase</keyword>
<evidence type="ECO:0000256" key="1">
    <source>
        <dbReference type="ARBA" id="ARBA00004239"/>
    </source>
</evidence>
<dbReference type="CDD" id="cd00190">
    <property type="entry name" value="Tryp_SPc"/>
    <property type="match status" value="1"/>
</dbReference>
<protein>
    <recommendedName>
        <fullName evidence="10">Peptidase S1 domain-containing protein</fullName>
    </recommendedName>
</protein>
<dbReference type="Gene3D" id="2.40.10.10">
    <property type="entry name" value="Trypsin-like serine proteases"/>
    <property type="match status" value="1"/>
</dbReference>
<feature type="domain" description="Peptidase S1" evidence="10">
    <location>
        <begin position="50"/>
        <end position="294"/>
    </location>
</feature>
<evidence type="ECO:0000259" key="10">
    <source>
        <dbReference type="PROSITE" id="PS50240"/>
    </source>
</evidence>
<comment type="subcellular location">
    <subcellularLocation>
        <location evidence="1">Secreted</location>
        <location evidence="1">Extracellular space</location>
    </subcellularLocation>
</comment>
<evidence type="ECO:0000256" key="7">
    <source>
        <dbReference type="ARBA" id="ARBA00024195"/>
    </source>
</evidence>
<dbReference type="Proteomes" id="UP001153620">
    <property type="component" value="Chromosome 4"/>
</dbReference>
<dbReference type="GO" id="GO:0005576">
    <property type="term" value="C:extracellular region"/>
    <property type="evidence" value="ECO:0007669"/>
    <property type="project" value="UniProtKB-SubCell"/>
</dbReference>
<dbReference type="SMART" id="SM00020">
    <property type="entry name" value="Tryp_SPc"/>
    <property type="match status" value="1"/>
</dbReference>
<reference evidence="11" key="2">
    <citation type="submission" date="2022-10" db="EMBL/GenBank/DDBJ databases">
        <authorList>
            <consortium name="ENA_rothamsted_submissions"/>
            <consortium name="culmorum"/>
            <person name="King R."/>
        </authorList>
    </citation>
    <scope>NUCLEOTIDE SEQUENCE</scope>
</reference>
<reference evidence="11" key="1">
    <citation type="submission" date="2022-01" db="EMBL/GenBank/DDBJ databases">
        <authorList>
            <person name="King R."/>
        </authorList>
    </citation>
    <scope>NUCLEOTIDE SEQUENCE</scope>
</reference>
<organism evidence="11 12">
    <name type="scientific">Chironomus riparius</name>
    <dbReference type="NCBI Taxonomy" id="315576"/>
    <lineage>
        <taxon>Eukaryota</taxon>
        <taxon>Metazoa</taxon>
        <taxon>Ecdysozoa</taxon>
        <taxon>Arthropoda</taxon>
        <taxon>Hexapoda</taxon>
        <taxon>Insecta</taxon>
        <taxon>Pterygota</taxon>
        <taxon>Neoptera</taxon>
        <taxon>Endopterygota</taxon>
        <taxon>Diptera</taxon>
        <taxon>Nematocera</taxon>
        <taxon>Chironomoidea</taxon>
        <taxon>Chironomidae</taxon>
        <taxon>Chironominae</taxon>
        <taxon>Chironomus</taxon>
    </lineage>
</organism>
<keyword evidence="6" id="KW-0325">Glycoprotein</keyword>
<dbReference type="AlphaFoldDB" id="A0A9N9SBJ5"/>
<dbReference type="InterPro" id="IPR018114">
    <property type="entry name" value="TRYPSIN_HIS"/>
</dbReference>
<dbReference type="InterPro" id="IPR009003">
    <property type="entry name" value="Peptidase_S1_PA"/>
</dbReference>
<dbReference type="Pfam" id="PF00089">
    <property type="entry name" value="Trypsin"/>
    <property type="match status" value="1"/>
</dbReference>
<gene>
    <name evidence="11" type="ORF">CHIRRI_LOCUS14685</name>
</gene>
<evidence type="ECO:0000256" key="3">
    <source>
        <dbReference type="ARBA" id="ARBA00022801"/>
    </source>
</evidence>
<dbReference type="FunFam" id="2.40.10.10:FF:000036">
    <property type="entry name" value="Trypsin beta"/>
    <property type="match status" value="1"/>
</dbReference>
<keyword evidence="5" id="KW-1015">Disulfide bond</keyword>
<evidence type="ECO:0000256" key="5">
    <source>
        <dbReference type="ARBA" id="ARBA00023157"/>
    </source>
</evidence>
<keyword evidence="2 8" id="KW-0645">Protease</keyword>
<keyword evidence="4 8" id="KW-0720">Serine protease</keyword>
<dbReference type="InterPro" id="IPR043504">
    <property type="entry name" value="Peptidase_S1_PA_chymotrypsin"/>
</dbReference>
<evidence type="ECO:0000313" key="11">
    <source>
        <dbReference type="EMBL" id="CAG9811878.1"/>
    </source>
</evidence>
<evidence type="ECO:0000313" key="12">
    <source>
        <dbReference type="Proteomes" id="UP001153620"/>
    </source>
</evidence>
<dbReference type="SUPFAM" id="SSF50494">
    <property type="entry name" value="Trypsin-like serine proteases"/>
    <property type="match status" value="1"/>
</dbReference>
<feature type="chain" id="PRO_5040253484" description="Peptidase S1 domain-containing protein" evidence="9">
    <location>
        <begin position="19"/>
        <end position="316"/>
    </location>
</feature>
<evidence type="ECO:0000256" key="2">
    <source>
        <dbReference type="ARBA" id="ARBA00022670"/>
    </source>
</evidence>
<dbReference type="PRINTS" id="PR00722">
    <property type="entry name" value="CHYMOTRYPSIN"/>
</dbReference>
<keyword evidence="9" id="KW-0732">Signal</keyword>
<evidence type="ECO:0000256" key="4">
    <source>
        <dbReference type="ARBA" id="ARBA00022825"/>
    </source>
</evidence>
<accession>A0A9N9SBJ5</accession>
<dbReference type="InterPro" id="IPR001254">
    <property type="entry name" value="Trypsin_dom"/>
</dbReference>
<dbReference type="PROSITE" id="PS50240">
    <property type="entry name" value="TRYPSIN_DOM"/>
    <property type="match status" value="1"/>
</dbReference>
<keyword evidence="12" id="KW-1185">Reference proteome</keyword>
<evidence type="ECO:0000256" key="6">
    <source>
        <dbReference type="ARBA" id="ARBA00023180"/>
    </source>
</evidence>
<dbReference type="PANTHER" id="PTHR24256">
    <property type="entry name" value="TRYPTASE-RELATED"/>
    <property type="match status" value="1"/>
</dbReference>
<dbReference type="InterPro" id="IPR033116">
    <property type="entry name" value="TRYPSIN_SER"/>
</dbReference>
<feature type="signal peptide" evidence="9">
    <location>
        <begin position="1"/>
        <end position="18"/>
    </location>
</feature>
<dbReference type="PROSITE" id="PS00134">
    <property type="entry name" value="TRYPSIN_HIS"/>
    <property type="match status" value="1"/>
</dbReference>
<dbReference type="GO" id="GO:0004252">
    <property type="term" value="F:serine-type endopeptidase activity"/>
    <property type="evidence" value="ECO:0007669"/>
    <property type="project" value="InterPro"/>
</dbReference>
<sequence>MLGRSVIVILLTSTIVIAGIEDIAFRQQGLQNMKNNSMCKTFNQTADKRIFGGETAILGQFPYQVLIYVVSNVNDTCCKITLLSYVSDTKCGGSLIDEFWVLTAAHCFPDSFHHVELKFGVISTRWSVYEATVPSHNVKIHKGYSKSLHENDIAMIQIPEANFGLLNYPYVDVIELPGRDDNFVGINATVSGFGRTEKGKSDVLKYVDLQVMENTECSKSYSNVKILDSHVCGRSTTKTGMCFGDSGGPYAVKEHCRNIFVGIVSFGTADCESEYPDVFTRVSNYLDWINEVMKSSSQLVAINKMIFVLTLIVILY</sequence>
<dbReference type="OrthoDB" id="5565075at2759"/>
<evidence type="ECO:0000256" key="8">
    <source>
        <dbReference type="RuleBase" id="RU363034"/>
    </source>
</evidence>
<comment type="similarity">
    <text evidence="7">Belongs to the peptidase S1 family. CLIP subfamily.</text>
</comment>
<dbReference type="InterPro" id="IPR001314">
    <property type="entry name" value="Peptidase_S1A"/>
</dbReference>
<evidence type="ECO:0000256" key="9">
    <source>
        <dbReference type="SAM" id="SignalP"/>
    </source>
</evidence>
<dbReference type="PROSITE" id="PS00135">
    <property type="entry name" value="TRYPSIN_SER"/>
    <property type="match status" value="1"/>
</dbReference>
<dbReference type="GO" id="GO:0006508">
    <property type="term" value="P:proteolysis"/>
    <property type="evidence" value="ECO:0007669"/>
    <property type="project" value="UniProtKB-KW"/>
</dbReference>
<proteinExistence type="inferred from homology"/>
<dbReference type="EMBL" id="OU895880">
    <property type="protein sequence ID" value="CAG9811878.1"/>
    <property type="molecule type" value="Genomic_DNA"/>
</dbReference>